<dbReference type="GO" id="GO:0032259">
    <property type="term" value="P:methylation"/>
    <property type="evidence" value="ECO:0007669"/>
    <property type="project" value="UniProtKB-KW"/>
</dbReference>
<dbReference type="NCBIfam" id="TIGR00537">
    <property type="entry name" value="hemK_rel_arch"/>
    <property type="match status" value="1"/>
</dbReference>
<dbReference type="PANTHER" id="PTHR45875">
    <property type="entry name" value="METHYLTRANSFERASE N6AMT1"/>
    <property type="match status" value="1"/>
</dbReference>
<dbReference type="PANTHER" id="PTHR45875:SF1">
    <property type="entry name" value="METHYLTRANSFERASE N6AMT1"/>
    <property type="match status" value="1"/>
</dbReference>
<evidence type="ECO:0000256" key="16">
    <source>
        <dbReference type="ARBA" id="ARBA00093667"/>
    </source>
</evidence>
<dbReference type="EMBL" id="JBAMIC010000022">
    <property type="protein sequence ID" value="KAK7091098.1"/>
    <property type="molecule type" value="Genomic_DNA"/>
</dbReference>
<comment type="catalytic activity">
    <reaction evidence="8">
        <text>methylarsonous acid + S-adenosyl-L-methionine = dimethylarsinate + S-adenosyl-L-homocysteine + 2 H(+)</text>
        <dbReference type="Rhea" id="RHEA:11684"/>
        <dbReference type="ChEBI" id="CHEBI:15378"/>
        <dbReference type="ChEBI" id="CHEBI:16223"/>
        <dbReference type="ChEBI" id="CHEBI:17826"/>
        <dbReference type="ChEBI" id="CHEBI:57856"/>
        <dbReference type="ChEBI" id="CHEBI:59789"/>
    </reaction>
</comment>
<evidence type="ECO:0000256" key="15">
    <source>
        <dbReference type="ARBA" id="ARBA00093624"/>
    </source>
</evidence>
<evidence type="ECO:0000256" key="6">
    <source>
        <dbReference type="ARBA" id="ARBA00023242"/>
    </source>
</evidence>
<dbReference type="InterPro" id="IPR029063">
    <property type="entry name" value="SAM-dependent_MTases_sf"/>
</dbReference>
<dbReference type="InterPro" id="IPR052190">
    <property type="entry name" value="Euk-Arch_PrmC-MTase"/>
</dbReference>
<evidence type="ECO:0000256" key="11">
    <source>
        <dbReference type="ARBA" id="ARBA00075330"/>
    </source>
</evidence>
<dbReference type="CDD" id="cd02440">
    <property type="entry name" value="AdoMet_MTases"/>
    <property type="match status" value="1"/>
</dbReference>
<evidence type="ECO:0000313" key="18">
    <source>
        <dbReference type="EMBL" id="KAK7091098.1"/>
    </source>
</evidence>
<comment type="subunit">
    <text evidence="10">Heterodimer; heterodimerization with TRMT112 is required for S-adenosyl-L-methionine-binding.</text>
</comment>
<dbReference type="Proteomes" id="UP001374579">
    <property type="component" value="Unassembled WGS sequence"/>
</dbReference>
<evidence type="ECO:0000256" key="13">
    <source>
        <dbReference type="ARBA" id="ARBA00080992"/>
    </source>
</evidence>
<evidence type="ECO:0000256" key="14">
    <source>
        <dbReference type="ARBA" id="ARBA00083337"/>
    </source>
</evidence>
<keyword evidence="19" id="KW-1185">Reference proteome</keyword>
<evidence type="ECO:0000256" key="8">
    <source>
        <dbReference type="ARBA" id="ARBA00050903"/>
    </source>
</evidence>
<keyword evidence="6" id="KW-0539">Nucleus</keyword>
<dbReference type="FunFam" id="3.40.50.150:FF:000077">
    <property type="entry name" value="HemK methyltransferase family member 2"/>
    <property type="match status" value="1"/>
</dbReference>
<name>A0AAN9G0Q3_9CAEN</name>
<feature type="domain" description="Methyltransferase small" evidence="17">
    <location>
        <begin position="49"/>
        <end position="131"/>
    </location>
</feature>
<accession>A0AAN9G0Q3</accession>
<comment type="function">
    <text evidence="9">Methyltransferase that can methylate proteins and, to a lower extent, arsenic. Catalytic subunit of a heterodimer with TRMT112, which monomethylates 'Lys-12' of histone H4 (H4K12me1), a modification present at the promoters of numerous genes encoding cell cycle regulators. Catalytic subunit of a heterodimer with TRMT112, which catalyzes N5-methylation of Glu residue of proteins with a Gly-Gln-Xaa-Xaa-Xaa-Arg motif. Methylates ETF1 on 'Gln-185'; ETF1 needs to be complexed to ERF3 in its GTP-bound form to be efficiently methylated. May also play a role in the modulation of arsenic-induced toxicity by mediating the conversion of monomethylarsonous acid (3+) into the less toxic dimethylarsonic acid. It however only plays a limited role in arsenic metabolism compared with AS3MT.</text>
</comment>
<evidence type="ECO:0000256" key="4">
    <source>
        <dbReference type="ARBA" id="ARBA00022679"/>
    </source>
</evidence>
<comment type="catalytic activity">
    <reaction evidence="7">
        <text>L-lysyl-[histone] + S-adenosyl-L-methionine = N(6)-methyl-L-lysyl-[histone] + S-adenosyl-L-homocysteine + H(+)</text>
        <dbReference type="Rhea" id="RHEA:10024"/>
        <dbReference type="Rhea" id="RHEA-COMP:9845"/>
        <dbReference type="Rhea" id="RHEA-COMP:9846"/>
        <dbReference type="ChEBI" id="CHEBI:15378"/>
        <dbReference type="ChEBI" id="CHEBI:29969"/>
        <dbReference type="ChEBI" id="CHEBI:57856"/>
        <dbReference type="ChEBI" id="CHEBI:59789"/>
        <dbReference type="ChEBI" id="CHEBI:61929"/>
    </reaction>
    <physiologicalReaction direction="left-to-right" evidence="7">
        <dbReference type="Rhea" id="RHEA:10025"/>
    </physiologicalReaction>
</comment>
<dbReference type="GO" id="GO:0035657">
    <property type="term" value="C:eRF1 methyltransferase complex"/>
    <property type="evidence" value="ECO:0007669"/>
    <property type="project" value="TreeGrafter"/>
</dbReference>
<dbReference type="InterPro" id="IPR002052">
    <property type="entry name" value="DNA_methylase_N6_adenine_CS"/>
</dbReference>
<evidence type="ECO:0000259" key="17">
    <source>
        <dbReference type="Pfam" id="PF05175"/>
    </source>
</evidence>
<evidence type="ECO:0000256" key="10">
    <source>
        <dbReference type="ARBA" id="ARBA00062344"/>
    </source>
</evidence>
<dbReference type="SUPFAM" id="SSF53335">
    <property type="entry name" value="S-adenosyl-L-methionine-dependent methyltransferases"/>
    <property type="match status" value="1"/>
</dbReference>
<gene>
    <name evidence="18" type="ORF">V1264_008827</name>
</gene>
<dbReference type="AlphaFoldDB" id="A0AAN9G0Q3"/>
<dbReference type="GO" id="GO:0003676">
    <property type="term" value="F:nucleic acid binding"/>
    <property type="evidence" value="ECO:0007669"/>
    <property type="project" value="InterPro"/>
</dbReference>
<dbReference type="InterPro" id="IPR004557">
    <property type="entry name" value="PrmC-related"/>
</dbReference>
<comment type="similarity">
    <text evidence="2">Belongs to the eukaryotic/archaeal PrmC-related family.</text>
</comment>
<keyword evidence="5" id="KW-0949">S-adenosyl-L-methionine</keyword>
<sequence length="219" mass="24199">MAGDKSLFSTPTVRHATSRDYDDVYEPAEDSFLMLDALEQELDVLRSMKPTVCVEVGCGSGVCITFLARLLGPQAFCLCTDINPKAADFARRTGRENNVLIHPVLCDLCGAVEYRLQGQVDVLLFNPPYVVTPSSEVSSGGIEASWAGGVKGREVTDRLLPRVGRLLSPRGVFYLIVLRENVVEEIETAMKHQGFTMTTVITRKAGREHLSVVKFHRVR</sequence>
<keyword evidence="4" id="KW-0808">Transferase</keyword>
<reference evidence="18 19" key="1">
    <citation type="submission" date="2024-02" db="EMBL/GenBank/DDBJ databases">
        <title>Chromosome-scale genome assembly of the rough periwinkle Littorina saxatilis.</title>
        <authorList>
            <person name="De Jode A."/>
            <person name="Faria R."/>
            <person name="Formenti G."/>
            <person name="Sims Y."/>
            <person name="Smith T.P."/>
            <person name="Tracey A."/>
            <person name="Wood J.M.D."/>
            <person name="Zagrodzka Z.B."/>
            <person name="Johannesson K."/>
            <person name="Butlin R.K."/>
            <person name="Leder E.H."/>
        </authorList>
    </citation>
    <scope>NUCLEOTIDE SEQUENCE [LARGE SCALE GENOMIC DNA]</scope>
    <source>
        <strain evidence="18">Snail1</strain>
        <tissue evidence="18">Muscle</tissue>
    </source>
</reference>
<dbReference type="GO" id="GO:0005634">
    <property type="term" value="C:nucleus"/>
    <property type="evidence" value="ECO:0007669"/>
    <property type="project" value="UniProtKB-SubCell"/>
</dbReference>
<evidence type="ECO:0000256" key="12">
    <source>
        <dbReference type="ARBA" id="ARBA00076540"/>
    </source>
</evidence>
<evidence type="ECO:0000256" key="7">
    <source>
        <dbReference type="ARBA" id="ARBA00048619"/>
    </source>
</evidence>
<comment type="caution">
    <text evidence="18">The sequence shown here is derived from an EMBL/GenBank/DDBJ whole genome shotgun (WGS) entry which is preliminary data.</text>
</comment>
<evidence type="ECO:0000256" key="3">
    <source>
        <dbReference type="ARBA" id="ARBA00022603"/>
    </source>
</evidence>
<dbReference type="Pfam" id="PF05175">
    <property type="entry name" value="MTS"/>
    <property type="match status" value="1"/>
</dbReference>
<dbReference type="GO" id="GO:0036009">
    <property type="term" value="F:protein-glutamine N-methyltransferase activity"/>
    <property type="evidence" value="ECO:0007669"/>
    <property type="project" value="UniProtKB-ARBA"/>
</dbReference>
<comment type="subcellular location">
    <subcellularLocation>
        <location evidence="1">Nucleus</location>
    </subcellularLocation>
</comment>
<proteinExistence type="inferred from homology"/>
<dbReference type="Gene3D" id="3.40.50.150">
    <property type="entry name" value="Vaccinia Virus protein VP39"/>
    <property type="match status" value="1"/>
</dbReference>
<evidence type="ECO:0000313" key="19">
    <source>
        <dbReference type="Proteomes" id="UP001374579"/>
    </source>
</evidence>
<keyword evidence="3" id="KW-0489">Methyltransferase</keyword>
<dbReference type="PROSITE" id="PS00092">
    <property type="entry name" value="N6_MTASE"/>
    <property type="match status" value="1"/>
</dbReference>
<evidence type="ECO:0000256" key="5">
    <source>
        <dbReference type="ARBA" id="ARBA00022691"/>
    </source>
</evidence>
<evidence type="ECO:0000256" key="1">
    <source>
        <dbReference type="ARBA" id="ARBA00004123"/>
    </source>
</evidence>
<organism evidence="18 19">
    <name type="scientific">Littorina saxatilis</name>
    <dbReference type="NCBI Taxonomy" id="31220"/>
    <lineage>
        <taxon>Eukaryota</taxon>
        <taxon>Metazoa</taxon>
        <taxon>Spiralia</taxon>
        <taxon>Lophotrochozoa</taxon>
        <taxon>Mollusca</taxon>
        <taxon>Gastropoda</taxon>
        <taxon>Caenogastropoda</taxon>
        <taxon>Littorinimorpha</taxon>
        <taxon>Littorinoidea</taxon>
        <taxon>Littorinidae</taxon>
        <taxon>Littorina</taxon>
    </lineage>
</organism>
<evidence type="ECO:0000256" key="9">
    <source>
        <dbReference type="ARBA" id="ARBA00053180"/>
    </source>
</evidence>
<dbReference type="InterPro" id="IPR007848">
    <property type="entry name" value="Small_mtfrase_dom"/>
</dbReference>
<evidence type="ECO:0000256" key="2">
    <source>
        <dbReference type="ARBA" id="ARBA00006149"/>
    </source>
</evidence>
<protein>
    <recommendedName>
        <fullName evidence="15">Methyltransferase HEMK2</fullName>
    </recommendedName>
    <alternativeName>
        <fullName evidence="14">HemK methyltransferase family member 2</fullName>
    </alternativeName>
    <alternativeName>
        <fullName evidence="12">Lysine N-methyltransferase 9</fullName>
    </alternativeName>
    <alternativeName>
        <fullName evidence="11">Methylarsonite methyltransferase N6AMT1</fullName>
    </alternativeName>
    <alternativeName>
        <fullName evidence="16">Methyltransferase N6AMT1</fullName>
    </alternativeName>
    <alternativeName>
        <fullName evidence="13">Protein N(5)-glutamine methyltransferase</fullName>
    </alternativeName>
</protein>